<evidence type="ECO:0000256" key="3">
    <source>
        <dbReference type="ARBA" id="ARBA00022723"/>
    </source>
</evidence>
<evidence type="ECO:0000259" key="7">
    <source>
        <dbReference type="Pfam" id="PF02668"/>
    </source>
</evidence>
<proteinExistence type="inferred from homology"/>
<dbReference type="SUPFAM" id="SSF51197">
    <property type="entry name" value="Clavaminate synthase-like"/>
    <property type="match status" value="1"/>
</dbReference>
<dbReference type="GO" id="GO:0016706">
    <property type="term" value="F:2-oxoglutarate-dependent dioxygenase activity"/>
    <property type="evidence" value="ECO:0007669"/>
    <property type="project" value="UniProtKB-ARBA"/>
</dbReference>
<evidence type="ECO:0000256" key="5">
    <source>
        <dbReference type="ARBA" id="ARBA00023002"/>
    </source>
</evidence>
<dbReference type="Pfam" id="PF06155">
    <property type="entry name" value="GBBH-like_N"/>
    <property type="match status" value="1"/>
</dbReference>
<keyword evidence="4" id="KW-0223">Dioxygenase</keyword>
<feature type="domain" description="Gamma-butyrobetaine hydroxylase-like N-terminal" evidence="8">
    <location>
        <begin position="77"/>
        <end position="157"/>
    </location>
</feature>
<dbReference type="GO" id="GO:0046872">
    <property type="term" value="F:metal ion binding"/>
    <property type="evidence" value="ECO:0007669"/>
    <property type="project" value="UniProtKB-KW"/>
</dbReference>
<accession>A0AAV0UMB4</accession>
<dbReference type="InterPro" id="IPR010376">
    <property type="entry name" value="GBBH-like_N"/>
</dbReference>
<keyword evidence="6" id="KW-0408">Iron</keyword>
<reference evidence="9" key="1">
    <citation type="submission" date="2022-12" db="EMBL/GenBank/DDBJ databases">
        <authorList>
            <person name="Webb A."/>
        </authorList>
    </citation>
    <scope>NUCLEOTIDE SEQUENCE</scope>
    <source>
        <strain evidence="9">Hp1</strain>
    </source>
</reference>
<dbReference type="InterPro" id="IPR038492">
    <property type="entry name" value="GBBH-like_N_sf"/>
</dbReference>
<dbReference type="Pfam" id="PF02668">
    <property type="entry name" value="TauD"/>
    <property type="match status" value="1"/>
</dbReference>
<evidence type="ECO:0000313" key="10">
    <source>
        <dbReference type="Proteomes" id="UP001162031"/>
    </source>
</evidence>
<dbReference type="GO" id="GO:0045329">
    <property type="term" value="P:carnitine biosynthetic process"/>
    <property type="evidence" value="ECO:0007669"/>
    <property type="project" value="TreeGrafter"/>
</dbReference>
<organism evidence="9 10">
    <name type="scientific">Hyaloperonospora brassicae</name>
    <name type="common">Brassica downy mildew</name>
    <name type="synonym">Peronospora brassicae</name>
    <dbReference type="NCBI Taxonomy" id="162125"/>
    <lineage>
        <taxon>Eukaryota</taxon>
        <taxon>Sar</taxon>
        <taxon>Stramenopiles</taxon>
        <taxon>Oomycota</taxon>
        <taxon>Peronosporomycetes</taxon>
        <taxon>Peronosporales</taxon>
        <taxon>Peronosporaceae</taxon>
        <taxon>Hyaloperonospora</taxon>
    </lineage>
</organism>
<evidence type="ECO:0008006" key="11">
    <source>
        <dbReference type="Google" id="ProtNLM"/>
    </source>
</evidence>
<dbReference type="AlphaFoldDB" id="A0AAV0UMB4"/>
<dbReference type="Proteomes" id="UP001162031">
    <property type="component" value="Unassembled WGS sequence"/>
</dbReference>
<dbReference type="PANTHER" id="PTHR10696:SF25">
    <property type="entry name" value="OXIDOREDUCTASE AIM17-RELATED"/>
    <property type="match status" value="1"/>
</dbReference>
<dbReference type="PANTHER" id="PTHR10696">
    <property type="entry name" value="GAMMA-BUTYROBETAINE HYDROXYLASE-RELATED"/>
    <property type="match status" value="1"/>
</dbReference>
<gene>
    <name evidence="9" type="ORF">HBR001_LOCUS7030</name>
</gene>
<keyword evidence="10" id="KW-1185">Reference proteome</keyword>
<dbReference type="Gene3D" id="3.60.130.10">
    <property type="entry name" value="Clavaminate synthase-like"/>
    <property type="match status" value="1"/>
</dbReference>
<keyword evidence="3" id="KW-0479">Metal-binding</keyword>
<evidence type="ECO:0000256" key="6">
    <source>
        <dbReference type="ARBA" id="ARBA00023004"/>
    </source>
</evidence>
<evidence type="ECO:0000256" key="2">
    <source>
        <dbReference type="ARBA" id="ARBA00008654"/>
    </source>
</evidence>
<dbReference type="EMBL" id="CANTFL010001332">
    <property type="protein sequence ID" value="CAI5737058.1"/>
    <property type="molecule type" value="Genomic_DNA"/>
</dbReference>
<evidence type="ECO:0000313" key="9">
    <source>
        <dbReference type="EMBL" id="CAI5737058.1"/>
    </source>
</evidence>
<evidence type="ECO:0000259" key="8">
    <source>
        <dbReference type="Pfam" id="PF06155"/>
    </source>
</evidence>
<name>A0AAV0UMB4_HYABA</name>
<dbReference type="FunFam" id="3.30.2020.30:FF:000002">
    <property type="entry name" value="Putative gamma-butyrobetaine dioxygenase"/>
    <property type="match status" value="1"/>
</dbReference>
<dbReference type="CDD" id="cd00250">
    <property type="entry name" value="CAS_like"/>
    <property type="match status" value="1"/>
</dbReference>
<dbReference type="InterPro" id="IPR042098">
    <property type="entry name" value="TauD-like_sf"/>
</dbReference>
<evidence type="ECO:0000256" key="1">
    <source>
        <dbReference type="ARBA" id="ARBA00001954"/>
    </source>
</evidence>
<feature type="domain" description="TauD/TfdA-like" evidence="7">
    <location>
        <begin position="198"/>
        <end position="434"/>
    </location>
</feature>
<evidence type="ECO:0000256" key="4">
    <source>
        <dbReference type="ARBA" id="ARBA00022964"/>
    </source>
</evidence>
<sequence length="469" mass="53326">MTRAVLRRFSRLLPHAVSTSGPYAGAASSIVRGHQTQQEPVGVSAVLRRHFASKRDTTGRSSDLPSIAQELLSVDVLQQREFLTLRWRDGKQSSFHLLHLRTWCQCPDCGHPSGQRVVNGADIDQDELDIETVCVKDGTLDIVWSDRHKSSFSPTWLLENSYSDWALDARARKMATTALPLDAPVPSTAFSRMMDTNDDEGLYEALRQVIENGFTVIRKTPSVPGIVKSIAERIAPISHSFQYGDVFDVVAESTPVNIAYTSVHLKNHMDLAYYESPPGFQLLHALRFDESVRGGESTFVDVFAAAEAFRRRHPKHFATLCRVPATFMKRHLTREKATMLEYQRPHIQVNHRDEVVAVHWSPPFEGPLRVAFHEVMPYYDAYRLFHELVEGREHCYEFKLNEGDTVIFNQRRVLHGRRQFTPCSDGVRHLQGTYLNIDDAISRYNVLRTRFGHNDPTAANRRVANGNFS</sequence>
<dbReference type="InterPro" id="IPR050411">
    <property type="entry name" value="AlphaKG_dependent_hydroxylases"/>
</dbReference>
<dbReference type="Gene3D" id="3.30.2020.30">
    <property type="match status" value="1"/>
</dbReference>
<dbReference type="InterPro" id="IPR003819">
    <property type="entry name" value="TauD/TfdA-like"/>
</dbReference>
<comment type="similarity">
    <text evidence="2">Belongs to the gamma-BBH/TMLD family.</text>
</comment>
<comment type="caution">
    <text evidence="9">The sequence shown here is derived from an EMBL/GenBank/DDBJ whole genome shotgun (WGS) entry which is preliminary data.</text>
</comment>
<dbReference type="GO" id="GO:0005739">
    <property type="term" value="C:mitochondrion"/>
    <property type="evidence" value="ECO:0007669"/>
    <property type="project" value="TreeGrafter"/>
</dbReference>
<comment type="cofactor">
    <cofactor evidence="1">
        <name>Fe(2+)</name>
        <dbReference type="ChEBI" id="CHEBI:29033"/>
    </cofactor>
</comment>
<keyword evidence="5" id="KW-0560">Oxidoreductase</keyword>
<protein>
    <recommendedName>
        <fullName evidence="11">TauD/TfdA-like domain-containing protein</fullName>
    </recommendedName>
</protein>